<dbReference type="PANTHER" id="PTHR30055:SF200">
    <property type="entry name" value="HTH-TYPE TRANSCRIPTIONAL REPRESSOR BDCR"/>
    <property type="match status" value="1"/>
</dbReference>
<dbReference type="InterPro" id="IPR039538">
    <property type="entry name" value="BetI_C"/>
</dbReference>
<dbReference type="PRINTS" id="PR00455">
    <property type="entry name" value="HTHTETR"/>
</dbReference>
<evidence type="ECO:0000313" key="7">
    <source>
        <dbReference type="EMBL" id="MBA2894818.1"/>
    </source>
</evidence>
<organism evidence="7 8">
    <name type="scientific">Nonomuraea soli</name>
    <dbReference type="NCBI Taxonomy" id="1032476"/>
    <lineage>
        <taxon>Bacteria</taxon>
        <taxon>Bacillati</taxon>
        <taxon>Actinomycetota</taxon>
        <taxon>Actinomycetes</taxon>
        <taxon>Streptosporangiales</taxon>
        <taxon>Streptosporangiaceae</taxon>
        <taxon>Nonomuraea</taxon>
    </lineage>
</organism>
<dbReference type="EMBL" id="JACDUR010000006">
    <property type="protein sequence ID" value="MBA2894818.1"/>
    <property type="molecule type" value="Genomic_DNA"/>
</dbReference>
<evidence type="ECO:0000256" key="5">
    <source>
        <dbReference type="PROSITE-ProRule" id="PRU00335"/>
    </source>
</evidence>
<keyword evidence="3 5" id="KW-0238">DNA-binding</keyword>
<feature type="domain" description="HTH tetR-type" evidence="6">
    <location>
        <begin position="10"/>
        <end position="70"/>
    </location>
</feature>
<keyword evidence="2" id="KW-0805">Transcription regulation</keyword>
<keyword evidence="8" id="KW-1185">Reference proteome</keyword>
<evidence type="ECO:0000256" key="1">
    <source>
        <dbReference type="ARBA" id="ARBA00022491"/>
    </source>
</evidence>
<dbReference type="RefSeq" id="WP_181613539.1">
    <property type="nucleotide sequence ID" value="NZ_BAABAM010000004.1"/>
</dbReference>
<dbReference type="InterPro" id="IPR001647">
    <property type="entry name" value="HTH_TetR"/>
</dbReference>
<dbReference type="SUPFAM" id="SSF46689">
    <property type="entry name" value="Homeodomain-like"/>
    <property type="match status" value="1"/>
</dbReference>
<dbReference type="SUPFAM" id="SSF48498">
    <property type="entry name" value="Tetracyclin repressor-like, C-terminal domain"/>
    <property type="match status" value="1"/>
</dbReference>
<dbReference type="GO" id="GO:0000976">
    <property type="term" value="F:transcription cis-regulatory region binding"/>
    <property type="evidence" value="ECO:0007669"/>
    <property type="project" value="TreeGrafter"/>
</dbReference>
<keyword evidence="4" id="KW-0804">Transcription</keyword>
<name>A0A7W0HT75_9ACTN</name>
<evidence type="ECO:0000313" key="8">
    <source>
        <dbReference type="Proteomes" id="UP000530928"/>
    </source>
</evidence>
<dbReference type="Proteomes" id="UP000530928">
    <property type="component" value="Unassembled WGS sequence"/>
</dbReference>
<dbReference type="PROSITE" id="PS50977">
    <property type="entry name" value="HTH_TETR_2"/>
    <property type="match status" value="1"/>
</dbReference>
<evidence type="ECO:0000259" key="6">
    <source>
        <dbReference type="PROSITE" id="PS50977"/>
    </source>
</evidence>
<dbReference type="Pfam" id="PF00440">
    <property type="entry name" value="TetR_N"/>
    <property type="match status" value="1"/>
</dbReference>
<dbReference type="Gene3D" id="1.10.357.10">
    <property type="entry name" value="Tetracycline Repressor, domain 2"/>
    <property type="match status" value="1"/>
</dbReference>
<dbReference type="PANTHER" id="PTHR30055">
    <property type="entry name" value="HTH-TYPE TRANSCRIPTIONAL REGULATOR RUTR"/>
    <property type="match status" value="1"/>
</dbReference>
<dbReference type="InterPro" id="IPR050109">
    <property type="entry name" value="HTH-type_TetR-like_transc_reg"/>
</dbReference>
<sequence>MRNSRADQADNRRAELLEATRRIVLERGLANTRVADIAKAVNVSGGLIHYHFATKDELITAMLRATLDIENAALDEVVNAPTAAVARLDRVLHYYIPESRSDQSWLLWLDVWNTALREPAVREIASQVEQTWLYALERVIRDGVAAEEFVCPDPAGAAERIDAMLDGLVIRYTLHPNVLSQERLLEHARMAAAREVGVDPEALSQAGSAASR</sequence>
<protein>
    <submittedName>
        <fullName evidence="7">AcrR family transcriptional regulator</fullName>
    </submittedName>
</protein>
<reference evidence="7 8" key="1">
    <citation type="submission" date="2020-07" db="EMBL/GenBank/DDBJ databases">
        <title>Genomic Encyclopedia of Type Strains, Phase IV (KMG-IV): sequencing the most valuable type-strain genomes for metagenomic binning, comparative biology and taxonomic classification.</title>
        <authorList>
            <person name="Goeker M."/>
        </authorList>
    </citation>
    <scope>NUCLEOTIDE SEQUENCE [LARGE SCALE GENOMIC DNA]</scope>
    <source>
        <strain evidence="7 8">DSM 45533</strain>
    </source>
</reference>
<dbReference type="Pfam" id="PF13977">
    <property type="entry name" value="TetR_C_6"/>
    <property type="match status" value="1"/>
</dbReference>
<dbReference type="AlphaFoldDB" id="A0A7W0HT75"/>
<evidence type="ECO:0000256" key="2">
    <source>
        <dbReference type="ARBA" id="ARBA00023015"/>
    </source>
</evidence>
<dbReference type="GO" id="GO:0003700">
    <property type="term" value="F:DNA-binding transcription factor activity"/>
    <property type="evidence" value="ECO:0007669"/>
    <property type="project" value="TreeGrafter"/>
</dbReference>
<evidence type="ECO:0000256" key="3">
    <source>
        <dbReference type="ARBA" id="ARBA00023125"/>
    </source>
</evidence>
<accession>A0A7W0HT75</accession>
<keyword evidence="1" id="KW-0678">Repressor</keyword>
<gene>
    <name evidence="7" type="ORF">HNR30_006190</name>
</gene>
<proteinExistence type="predicted"/>
<dbReference type="InterPro" id="IPR009057">
    <property type="entry name" value="Homeodomain-like_sf"/>
</dbReference>
<comment type="caution">
    <text evidence="7">The sequence shown here is derived from an EMBL/GenBank/DDBJ whole genome shotgun (WGS) entry which is preliminary data.</text>
</comment>
<dbReference type="InterPro" id="IPR036271">
    <property type="entry name" value="Tet_transcr_reg_TetR-rel_C_sf"/>
</dbReference>
<feature type="DNA-binding region" description="H-T-H motif" evidence="5">
    <location>
        <begin position="33"/>
        <end position="52"/>
    </location>
</feature>
<evidence type="ECO:0000256" key="4">
    <source>
        <dbReference type="ARBA" id="ARBA00023163"/>
    </source>
</evidence>